<dbReference type="PATRIC" id="fig|1423759.3.peg.1059"/>
<proteinExistence type="predicted"/>
<dbReference type="EMBL" id="AZDX01000003">
    <property type="protein sequence ID" value="KRL07937.1"/>
    <property type="molecule type" value="Genomic_DNA"/>
</dbReference>
<name>A0A0R1MJR3_9LACO</name>
<keyword evidence="2" id="KW-1185">Reference proteome</keyword>
<dbReference type="RefSeq" id="WP_057868724.1">
    <property type="nucleotide sequence ID" value="NZ_AZDX01000003.1"/>
</dbReference>
<organism evidence="1 2">
    <name type="scientific">Liquorilactobacillus hordei DSM 19519</name>
    <dbReference type="NCBI Taxonomy" id="1423759"/>
    <lineage>
        <taxon>Bacteria</taxon>
        <taxon>Bacillati</taxon>
        <taxon>Bacillota</taxon>
        <taxon>Bacilli</taxon>
        <taxon>Lactobacillales</taxon>
        <taxon>Lactobacillaceae</taxon>
        <taxon>Liquorilactobacillus</taxon>
    </lineage>
</organism>
<protein>
    <submittedName>
        <fullName evidence="1">Uncharacterized protein</fullName>
    </submittedName>
</protein>
<dbReference type="STRING" id="1423759.FC92_GL001004"/>
<sequence>MIIGYDFFGNKFDGNLYDTPIATVGIDEVTMGAGMYDELFVSVDGTIDDTNAKPSNWEIKTIMDATFNNTIEAGTIDGSGHRVTNINLYRREIKSNQDWQLVATFPYDEDYNVYTVVDRFVESGKTYQYCIVPLAENTRGDITKSQPVSITYDGTFISDLNNNFALDLDFELAEMNYNKNSNVATPLNSAYPIVSFGNQNYRSSNVKFLPLTSEQLNGSAKSIDARAERLNRKAVIQFLNNGQAKVIRREDGDMILCVTLGVKSTPKSTSLDTLADVSFDFTEIGALDYNSMDKAGLIASAGKSIYTYDEFGDVYWNNEPINEDARREYRNSFAE</sequence>
<comment type="caution">
    <text evidence="1">The sequence shown here is derived from an EMBL/GenBank/DDBJ whole genome shotgun (WGS) entry which is preliminary data.</text>
</comment>
<dbReference type="OrthoDB" id="2323229at2"/>
<evidence type="ECO:0000313" key="1">
    <source>
        <dbReference type="EMBL" id="KRL07937.1"/>
    </source>
</evidence>
<dbReference type="AlphaFoldDB" id="A0A0R1MJR3"/>
<evidence type="ECO:0000313" key="2">
    <source>
        <dbReference type="Proteomes" id="UP000051448"/>
    </source>
</evidence>
<dbReference type="GeneID" id="98309601"/>
<reference evidence="1 2" key="1">
    <citation type="journal article" date="2015" name="Genome Announc.">
        <title>Expanding the biotechnology potential of lactobacilli through comparative genomics of 213 strains and associated genera.</title>
        <authorList>
            <person name="Sun Z."/>
            <person name="Harris H.M."/>
            <person name="McCann A."/>
            <person name="Guo C."/>
            <person name="Argimon S."/>
            <person name="Zhang W."/>
            <person name="Yang X."/>
            <person name="Jeffery I.B."/>
            <person name="Cooney J.C."/>
            <person name="Kagawa T.F."/>
            <person name="Liu W."/>
            <person name="Song Y."/>
            <person name="Salvetti E."/>
            <person name="Wrobel A."/>
            <person name="Rasinkangas P."/>
            <person name="Parkhill J."/>
            <person name="Rea M.C."/>
            <person name="O'Sullivan O."/>
            <person name="Ritari J."/>
            <person name="Douillard F.P."/>
            <person name="Paul Ross R."/>
            <person name="Yang R."/>
            <person name="Briner A.E."/>
            <person name="Felis G.E."/>
            <person name="de Vos W.M."/>
            <person name="Barrangou R."/>
            <person name="Klaenhammer T.R."/>
            <person name="Caufield P.W."/>
            <person name="Cui Y."/>
            <person name="Zhang H."/>
            <person name="O'Toole P.W."/>
        </authorList>
    </citation>
    <scope>NUCLEOTIDE SEQUENCE [LARGE SCALE GENOMIC DNA]</scope>
    <source>
        <strain evidence="1 2">DSM 19519</strain>
    </source>
</reference>
<gene>
    <name evidence="1" type="ORF">FC92_GL001004</name>
</gene>
<dbReference type="Proteomes" id="UP000051448">
    <property type="component" value="Unassembled WGS sequence"/>
</dbReference>
<accession>A0A0R1MJR3</accession>